<accession>A0A8T0EDK5</accession>
<evidence type="ECO:0008006" key="4">
    <source>
        <dbReference type="Google" id="ProtNLM"/>
    </source>
</evidence>
<feature type="transmembrane region" description="Helical" evidence="1">
    <location>
        <begin position="270"/>
        <end position="294"/>
    </location>
</feature>
<keyword evidence="1" id="KW-0472">Membrane</keyword>
<name>A0A8T0EDK5_ARGBR</name>
<proteinExistence type="predicted"/>
<comment type="caution">
    <text evidence="2">The sequence shown here is derived from an EMBL/GenBank/DDBJ whole genome shotgun (WGS) entry which is preliminary data.</text>
</comment>
<feature type="transmembrane region" description="Helical" evidence="1">
    <location>
        <begin position="306"/>
        <end position="323"/>
    </location>
</feature>
<keyword evidence="1" id="KW-1133">Transmembrane helix</keyword>
<feature type="transmembrane region" description="Helical" evidence="1">
    <location>
        <begin position="25"/>
        <end position="45"/>
    </location>
</feature>
<evidence type="ECO:0000313" key="2">
    <source>
        <dbReference type="EMBL" id="KAF8771086.1"/>
    </source>
</evidence>
<feature type="transmembrane region" description="Helical" evidence="1">
    <location>
        <begin position="139"/>
        <end position="161"/>
    </location>
</feature>
<organism evidence="2 3">
    <name type="scientific">Argiope bruennichi</name>
    <name type="common">Wasp spider</name>
    <name type="synonym">Aranea bruennichi</name>
    <dbReference type="NCBI Taxonomy" id="94029"/>
    <lineage>
        <taxon>Eukaryota</taxon>
        <taxon>Metazoa</taxon>
        <taxon>Ecdysozoa</taxon>
        <taxon>Arthropoda</taxon>
        <taxon>Chelicerata</taxon>
        <taxon>Arachnida</taxon>
        <taxon>Araneae</taxon>
        <taxon>Araneomorphae</taxon>
        <taxon>Entelegynae</taxon>
        <taxon>Araneoidea</taxon>
        <taxon>Araneidae</taxon>
        <taxon>Argiope</taxon>
    </lineage>
</organism>
<keyword evidence="3" id="KW-1185">Reference proteome</keyword>
<feature type="transmembrane region" description="Helical" evidence="1">
    <location>
        <begin position="382"/>
        <end position="400"/>
    </location>
</feature>
<protein>
    <recommendedName>
        <fullName evidence="4">Gustatory receptor</fullName>
    </recommendedName>
</protein>
<dbReference type="AlphaFoldDB" id="A0A8T0EDK5"/>
<reference evidence="2" key="2">
    <citation type="submission" date="2020-06" db="EMBL/GenBank/DDBJ databases">
        <authorList>
            <person name="Sheffer M."/>
        </authorList>
    </citation>
    <scope>NUCLEOTIDE SEQUENCE</scope>
</reference>
<feature type="transmembrane region" description="Helical" evidence="1">
    <location>
        <begin position="57"/>
        <end position="75"/>
    </location>
</feature>
<gene>
    <name evidence="2" type="ORF">HNY73_018540</name>
</gene>
<dbReference type="Proteomes" id="UP000807504">
    <property type="component" value="Unassembled WGS sequence"/>
</dbReference>
<keyword evidence="1" id="KW-0812">Transmembrane</keyword>
<sequence length="401" mass="45084">MGRRKTSFDLSVNDGTMTLRFNSHIIILLRLFAIFGIDITLPMKLNRSRISKISMALHRWTMCILMCYCLAARLYKASRPNVPLMLSFSESVGTASSVVIRFTILFNKFSIVKIIRSLMRSPLESAKTPYSSYVKKEKFYFGVGLGGMALTSFLSMAKAVAELKSAAGFHTYKCAYLFTSNASNQTFNSAAAGAFVWTLHLLYIANLYGVPSLALLLCCTLCQTVTFILLDLLNRLKESCHPDEIQQTFTRNAIFHLRKMRFLVTGTENALSPLLFFLYSYLLCSLFYLVSLTIRGKLRRVDDVKLTYIGASFVTLIIFYLLLSLKVARVHETVNEMHNVILQTSAKTLSSVDLTALLTSAREFTRNTNITGWGVFIIDRNFVLTSVGMVITYGVILAQFS</sequence>
<evidence type="ECO:0000313" key="3">
    <source>
        <dbReference type="Proteomes" id="UP000807504"/>
    </source>
</evidence>
<reference evidence="2" key="1">
    <citation type="journal article" date="2020" name="bioRxiv">
        <title>Chromosome-level reference genome of the European wasp spider Argiope bruennichi: a resource for studies on range expansion and evolutionary adaptation.</title>
        <authorList>
            <person name="Sheffer M.M."/>
            <person name="Hoppe A."/>
            <person name="Krehenwinkel H."/>
            <person name="Uhl G."/>
            <person name="Kuss A.W."/>
            <person name="Jensen L."/>
            <person name="Jensen C."/>
            <person name="Gillespie R.G."/>
            <person name="Hoff K.J."/>
            <person name="Prost S."/>
        </authorList>
    </citation>
    <scope>NUCLEOTIDE SEQUENCE</scope>
</reference>
<evidence type="ECO:0000256" key="1">
    <source>
        <dbReference type="SAM" id="Phobius"/>
    </source>
</evidence>
<dbReference type="EMBL" id="JABXBU010002228">
    <property type="protein sequence ID" value="KAF8771086.1"/>
    <property type="molecule type" value="Genomic_DNA"/>
</dbReference>